<feature type="transmembrane region" description="Helical" evidence="6">
    <location>
        <begin position="49"/>
        <end position="66"/>
    </location>
</feature>
<comment type="caution">
    <text evidence="7">The sequence shown here is derived from an EMBL/GenBank/DDBJ whole genome shotgun (WGS) entry which is preliminary data.</text>
</comment>
<dbReference type="RefSeq" id="WP_129613546.1">
    <property type="nucleotide sequence ID" value="NZ_JAMYWU010000001.1"/>
</dbReference>
<feature type="transmembrane region" description="Helical" evidence="6">
    <location>
        <begin position="138"/>
        <end position="158"/>
    </location>
</feature>
<comment type="subcellular location">
    <subcellularLocation>
        <location evidence="1">Cell membrane</location>
        <topology evidence="1">Multi-pass membrane protein</topology>
    </subcellularLocation>
</comment>
<dbReference type="Proteomes" id="UP000323732">
    <property type="component" value="Unassembled WGS sequence"/>
</dbReference>
<feature type="transmembrane region" description="Helical" evidence="6">
    <location>
        <begin position="97"/>
        <end position="118"/>
    </location>
</feature>
<dbReference type="AlphaFoldDB" id="A0A5D4S9V1"/>
<dbReference type="PANTHER" id="PTHR33545">
    <property type="entry name" value="UPF0750 MEMBRANE PROTEIN YITT-RELATED"/>
    <property type="match status" value="1"/>
</dbReference>
<dbReference type="InterPro" id="IPR051461">
    <property type="entry name" value="UPF0750_membrane"/>
</dbReference>
<evidence type="ECO:0000256" key="5">
    <source>
        <dbReference type="ARBA" id="ARBA00023136"/>
    </source>
</evidence>
<feature type="transmembrane region" description="Helical" evidence="6">
    <location>
        <begin position="71"/>
        <end position="91"/>
    </location>
</feature>
<keyword evidence="5 6" id="KW-0472">Membrane</keyword>
<evidence type="ECO:0000256" key="1">
    <source>
        <dbReference type="ARBA" id="ARBA00004651"/>
    </source>
</evidence>
<keyword evidence="4 6" id="KW-1133">Transmembrane helix</keyword>
<evidence type="ECO:0000256" key="2">
    <source>
        <dbReference type="ARBA" id="ARBA00022475"/>
    </source>
</evidence>
<evidence type="ECO:0000256" key="4">
    <source>
        <dbReference type="ARBA" id="ARBA00022989"/>
    </source>
</evidence>
<sequence>MVHKMTAIIMGSFLMGIGINGFIIPHHLLDGGFIGLGLILHYYYDFPPGLSLVCLSIPVYTAAWFYHRKYFFYSLSGLLASSIFIDLFEPIKGTMPLGILPSAVIGGILVGCGIGLMLRYDTSTCGSDLLAQLLSKAFSVNVGLIIFMMDALIISSGIKAVGWTHFFYSFLTIISVAILTIMMNQGRHSAAGA</sequence>
<gene>
    <name evidence="7" type="ORF">FZD47_21725</name>
</gene>
<feature type="transmembrane region" description="Helical" evidence="6">
    <location>
        <begin position="164"/>
        <end position="183"/>
    </location>
</feature>
<dbReference type="PANTHER" id="PTHR33545:SF5">
    <property type="entry name" value="UPF0750 MEMBRANE PROTEIN YITT"/>
    <property type="match status" value="1"/>
</dbReference>
<dbReference type="Pfam" id="PF02588">
    <property type="entry name" value="YitT_membrane"/>
    <property type="match status" value="1"/>
</dbReference>
<dbReference type="GO" id="GO:0005886">
    <property type="term" value="C:plasma membrane"/>
    <property type="evidence" value="ECO:0007669"/>
    <property type="project" value="UniProtKB-SubCell"/>
</dbReference>
<evidence type="ECO:0000313" key="7">
    <source>
        <dbReference type="EMBL" id="TYS60425.1"/>
    </source>
</evidence>
<organism evidence="7 8">
    <name type="scientific">Bacillus infantis</name>
    <dbReference type="NCBI Taxonomy" id="324767"/>
    <lineage>
        <taxon>Bacteria</taxon>
        <taxon>Bacillati</taxon>
        <taxon>Bacillota</taxon>
        <taxon>Bacilli</taxon>
        <taxon>Bacillales</taxon>
        <taxon>Bacillaceae</taxon>
        <taxon>Bacillus</taxon>
    </lineage>
</organism>
<evidence type="ECO:0000256" key="3">
    <source>
        <dbReference type="ARBA" id="ARBA00022692"/>
    </source>
</evidence>
<dbReference type="EMBL" id="VTES01000007">
    <property type="protein sequence ID" value="TYS60425.1"/>
    <property type="molecule type" value="Genomic_DNA"/>
</dbReference>
<keyword evidence="2" id="KW-1003">Cell membrane</keyword>
<evidence type="ECO:0000313" key="8">
    <source>
        <dbReference type="Proteomes" id="UP000323732"/>
    </source>
</evidence>
<proteinExistence type="predicted"/>
<protein>
    <submittedName>
        <fullName evidence="7">YitT family protein</fullName>
    </submittedName>
</protein>
<feature type="transmembrane region" description="Helical" evidence="6">
    <location>
        <begin position="7"/>
        <end position="29"/>
    </location>
</feature>
<keyword evidence="3 6" id="KW-0812">Transmembrane</keyword>
<reference evidence="7 8" key="1">
    <citation type="submission" date="2019-08" db="EMBL/GenBank/DDBJ databases">
        <title>Bacillus genomes from the desert of Cuatro Cienegas, Coahuila.</title>
        <authorList>
            <person name="Olmedo-Alvarez G."/>
        </authorList>
    </citation>
    <scope>NUCLEOTIDE SEQUENCE [LARGE SCALE GENOMIC DNA]</scope>
    <source>
        <strain evidence="7 8">CH37_1T</strain>
    </source>
</reference>
<dbReference type="InterPro" id="IPR003740">
    <property type="entry name" value="YitT"/>
</dbReference>
<evidence type="ECO:0000256" key="6">
    <source>
        <dbReference type="SAM" id="Phobius"/>
    </source>
</evidence>
<accession>A0A5D4S9V1</accession>
<name>A0A5D4S9V1_9BACI</name>